<evidence type="ECO:0000259" key="4">
    <source>
        <dbReference type="PROSITE" id="PS51194"/>
    </source>
</evidence>
<dbReference type="NCBIfam" id="TIGR03817">
    <property type="entry name" value="DECH_helic"/>
    <property type="match status" value="1"/>
</dbReference>
<dbReference type="Gene3D" id="3.40.50.300">
    <property type="entry name" value="P-loop containing nucleotide triphosphate hydrolases"/>
    <property type="match status" value="2"/>
</dbReference>
<comment type="caution">
    <text evidence="5">The sequence shown here is derived from an EMBL/GenBank/DDBJ whole genome shotgun (WGS) entry which is preliminary data.</text>
</comment>
<evidence type="ECO:0000313" key="5">
    <source>
        <dbReference type="EMBL" id="MBB3023204.1"/>
    </source>
</evidence>
<dbReference type="Pfam" id="PF00271">
    <property type="entry name" value="Helicase_C"/>
    <property type="match status" value="1"/>
</dbReference>
<proteinExistence type="predicted"/>
<dbReference type="GO" id="GO:0005524">
    <property type="term" value="F:ATP binding"/>
    <property type="evidence" value="ECO:0007669"/>
    <property type="project" value="UniProtKB-KW"/>
</dbReference>
<dbReference type="PROSITE" id="PS51192">
    <property type="entry name" value="HELICASE_ATP_BIND_1"/>
    <property type="match status" value="1"/>
</dbReference>
<dbReference type="InterPro" id="IPR011545">
    <property type="entry name" value="DEAD/DEAH_box_helicase_dom"/>
</dbReference>
<protein>
    <submittedName>
        <fullName evidence="5">DEAD/DEAH box helicase domain-containing protein</fullName>
    </submittedName>
</protein>
<dbReference type="InterPro" id="IPR027417">
    <property type="entry name" value="P-loop_NTPase"/>
</dbReference>
<keyword evidence="5" id="KW-0378">Hydrolase</keyword>
<keyword evidence="1" id="KW-0547">Nucleotide-binding</keyword>
<keyword evidence="6" id="KW-1185">Reference proteome</keyword>
<dbReference type="CDD" id="cd17923">
    <property type="entry name" value="DEXHc_Hrq1-like"/>
    <property type="match status" value="1"/>
</dbReference>
<dbReference type="PANTHER" id="PTHR47957">
    <property type="entry name" value="ATP-DEPENDENT HELICASE HRQ1"/>
    <property type="match status" value="1"/>
</dbReference>
<evidence type="ECO:0000259" key="3">
    <source>
        <dbReference type="PROSITE" id="PS51192"/>
    </source>
</evidence>
<name>A0A839QSB7_9MICO</name>
<dbReference type="Pfam" id="PF09369">
    <property type="entry name" value="MZB"/>
    <property type="match status" value="1"/>
</dbReference>
<gene>
    <name evidence="5" type="ORF">FHX50_001489</name>
</gene>
<dbReference type="GO" id="GO:0006289">
    <property type="term" value="P:nucleotide-excision repair"/>
    <property type="evidence" value="ECO:0007669"/>
    <property type="project" value="TreeGrafter"/>
</dbReference>
<accession>A0A839QSB7</accession>
<keyword evidence="2" id="KW-0067">ATP-binding</keyword>
<dbReference type="SMART" id="SM00487">
    <property type="entry name" value="DEXDc"/>
    <property type="match status" value="1"/>
</dbReference>
<dbReference type="InterPro" id="IPR055227">
    <property type="entry name" value="HRQ1_WHD"/>
</dbReference>
<reference evidence="5 6" key="1">
    <citation type="submission" date="2020-08" db="EMBL/GenBank/DDBJ databases">
        <title>Sequencing the genomes of 1000 actinobacteria strains.</title>
        <authorList>
            <person name="Klenk H.-P."/>
        </authorList>
    </citation>
    <scope>NUCLEOTIDE SEQUENCE [LARGE SCALE GENOMIC DNA]</scope>
    <source>
        <strain evidence="5 6">DSM 23040</strain>
    </source>
</reference>
<dbReference type="CDD" id="cd18797">
    <property type="entry name" value="SF2_C_Hrq"/>
    <property type="match status" value="1"/>
</dbReference>
<sequence>MTTAAQLVERITGPIDRAESLLRLERMPGRAAQHAPWPRWIDPRLVLALQDRGVREPYTHQVEAAEFARAGRHCVIATSTASGKSLAYLMPVLTALAAPRSEAKRATALYIAPTKALAQDQLHSVRTLARDAGMPEVRAATFDGDTPSEERRWIRSHANLILTNPDMLHFGILPGHEHWVHTLRALRYIIIDECHVYRGVFGAHTAMVMRRLQRIARHYGANPTFILASATSAAPSASASRLTGESVTAVTADGSPHAGRTIAFWQPPADASPPAEAGGLLADLVDAGAQTLVFTRARRSSELVARTAQRILESRRPDAGRVVAAYRGGYLPEERRALEQRLRSGDLRGLASTNALELGIDIAGLDAVVVTGWPGTRASLFQQFGRVGRSSASGADGGLALFVARDDPLDQYVVTHPDTILDQDVEAAVFDPENPYVLSPHLAAAASELPIRDGEEHVFGPTARELLDELAARRVLRRRASGWFWTLDANAHDLTDLRGSGGEPVRIVDSETGQLIGTVDGGSAHTHVHDGAVYLHQGVSFVVDRLDADANVAMVHREAPPHTTHPQSQTSLTIRQVRDSVRWGEVQVCTGRVDVTSQVTGYQVRDIYTSAVIANRKLDLPPRTLQTAAVWFEIPSALTEAAGIEAADLPGALHAAEHAQISLLPLLATCDRWDLGGLSSAHHPDVGGPAIFVYDGAPGGAGFAERGYATAQSWLSATADLIESCRCADGCPACVVSPKCGNGNEPLSKAGAVRLLRALLDRVPSD</sequence>
<dbReference type="GO" id="GO:0036297">
    <property type="term" value="P:interstrand cross-link repair"/>
    <property type="evidence" value="ECO:0007669"/>
    <property type="project" value="TreeGrafter"/>
</dbReference>
<keyword evidence="5" id="KW-0347">Helicase</keyword>
<dbReference type="Pfam" id="PF00270">
    <property type="entry name" value="DEAD"/>
    <property type="match status" value="1"/>
</dbReference>
<dbReference type="GO" id="GO:0003676">
    <property type="term" value="F:nucleic acid binding"/>
    <property type="evidence" value="ECO:0007669"/>
    <property type="project" value="InterPro"/>
</dbReference>
<organism evidence="5 6">
    <name type="scientific">Helcobacillus massiliensis</name>
    <dbReference type="NCBI Taxonomy" id="521392"/>
    <lineage>
        <taxon>Bacteria</taxon>
        <taxon>Bacillati</taxon>
        <taxon>Actinomycetota</taxon>
        <taxon>Actinomycetes</taxon>
        <taxon>Micrococcales</taxon>
        <taxon>Dermabacteraceae</taxon>
        <taxon>Helcobacillus</taxon>
    </lineage>
</organism>
<dbReference type="RefSeq" id="WP_221187263.1">
    <property type="nucleotide sequence ID" value="NZ_CBCSFZ010000078.1"/>
</dbReference>
<dbReference type="InterPro" id="IPR001650">
    <property type="entry name" value="Helicase_C-like"/>
</dbReference>
<dbReference type="SMART" id="SM00490">
    <property type="entry name" value="HELICc"/>
    <property type="match status" value="1"/>
</dbReference>
<evidence type="ECO:0000256" key="2">
    <source>
        <dbReference type="ARBA" id="ARBA00022840"/>
    </source>
</evidence>
<dbReference type="EMBL" id="JACHWP010000003">
    <property type="protein sequence ID" value="MBB3023204.1"/>
    <property type="molecule type" value="Genomic_DNA"/>
</dbReference>
<evidence type="ECO:0000256" key="1">
    <source>
        <dbReference type="ARBA" id="ARBA00022741"/>
    </source>
</evidence>
<dbReference type="SUPFAM" id="SSF52540">
    <property type="entry name" value="P-loop containing nucleoside triphosphate hydrolases"/>
    <property type="match status" value="1"/>
</dbReference>
<evidence type="ECO:0000313" key="6">
    <source>
        <dbReference type="Proteomes" id="UP000568050"/>
    </source>
</evidence>
<dbReference type="InterPro" id="IPR022307">
    <property type="entry name" value="Helicase_put_actinobac"/>
</dbReference>
<dbReference type="InterPro" id="IPR014001">
    <property type="entry name" value="Helicase_ATP-bd"/>
</dbReference>
<dbReference type="Pfam" id="PF22982">
    <property type="entry name" value="WHD_HRQ1"/>
    <property type="match status" value="1"/>
</dbReference>
<dbReference type="AlphaFoldDB" id="A0A839QSB7"/>
<dbReference type="InterPro" id="IPR018973">
    <property type="entry name" value="MZB"/>
</dbReference>
<feature type="domain" description="Helicase ATP-binding" evidence="3">
    <location>
        <begin position="65"/>
        <end position="250"/>
    </location>
</feature>
<dbReference type="GO" id="GO:0043138">
    <property type="term" value="F:3'-5' DNA helicase activity"/>
    <property type="evidence" value="ECO:0007669"/>
    <property type="project" value="TreeGrafter"/>
</dbReference>
<dbReference type="PANTHER" id="PTHR47957:SF3">
    <property type="entry name" value="ATP-DEPENDENT HELICASE HRQ1"/>
    <property type="match status" value="1"/>
</dbReference>
<feature type="domain" description="Helicase C-terminal" evidence="4">
    <location>
        <begin position="279"/>
        <end position="436"/>
    </location>
</feature>
<dbReference type="PROSITE" id="PS51194">
    <property type="entry name" value="HELICASE_CTER"/>
    <property type="match status" value="1"/>
</dbReference>
<dbReference type="Proteomes" id="UP000568050">
    <property type="component" value="Unassembled WGS sequence"/>
</dbReference>